<dbReference type="RefSeq" id="WP_344645313.1">
    <property type="nucleotide sequence ID" value="NZ_BAAASS010000015.1"/>
</dbReference>
<keyword evidence="2" id="KW-1185">Reference proteome</keyword>
<evidence type="ECO:0000313" key="1">
    <source>
        <dbReference type="EMBL" id="MFC5229875.1"/>
    </source>
</evidence>
<gene>
    <name evidence="1" type="ORF">ACFPN6_36185</name>
</gene>
<reference evidence="2" key="1">
    <citation type="journal article" date="2019" name="Int. J. Syst. Evol. Microbiol.">
        <title>The Global Catalogue of Microorganisms (GCM) 10K type strain sequencing project: providing services to taxonomists for standard genome sequencing and annotation.</title>
        <authorList>
            <consortium name="The Broad Institute Genomics Platform"/>
            <consortium name="The Broad Institute Genome Sequencing Center for Infectious Disease"/>
            <person name="Wu L."/>
            <person name="Ma J."/>
        </authorList>
    </citation>
    <scope>NUCLEOTIDE SEQUENCE [LARGE SCALE GENOMIC DNA]</scope>
    <source>
        <strain evidence="2">CCM 8479</strain>
    </source>
</reference>
<dbReference type="Proteomes" id="UP001596156">
    <property type="component" value="Unassembled WGS sequence"/>
</dbReference>
<comment type="caution">
    <text evidence="1">The sequence shown here is derived from an EMBL/GenBank/DDBJ whole genome shotgun (WGS) entry which is preliminary data.</text>
</comment>
<dbReference type="EMBL" id="JBHSKL010000059">
    <property type="protein sequence ID" value="MFC5229875.1"/>
    <property type="molecule type" value="Genomic_DNA"/>
</dbReference>
<evidence type="ECO:0000313" key="2">
    <source>
        <dbReference type="Proteomes" id="UP001596156"/>
    </source>
</evidence>
<name>A0ABW0DM54_STRFI</name>
<proteinExistence type="predicted"/>
<organism evidence="1 2">
    <name type="scientific">Streptomyces fimbriatus</name>
    <dbReference type="NCBI Taxonomy" id="68197"/>
    <lineage>
        <taxon>Bacteria</taxon>
        <taxon>Bacillati</taxon>
        <taxon>Actinomycetota</taxon>
        <taxon>Actinomycetes</taxon>
        <taxon>Kitasatosporales</taxon>
        <taxon>Streptomycetaceae</taxon>
        <taxon>Streptomyces</taxon>
    </lineage>
</organism>
<sequence>MRPPENGLLVERIVSLGRREVVFRADEAVAEKLDALVARLSDVGVDAVEGGEIDLGWDSIRFDDRDGVLIATTKDGHDTRRTRRRDDVTQLLWTLSAWDRVARLARLEASTPTHWHDSLYMTVDILRTDRVLECRRVDIGASTQWFVGGEPFDEKLVDQLAGDIARCVELFKFRPEAAAVLGLPVGYVGVVDKEHGVIEVRDPKDAVVFPER</sequence>
<protein>
    <submittedName>
        <fullName evidence="1">Uncharacterized protein</fullName>
    </submittedName>
</protein>
<accession>A0ABW0DM54</accession>